<keyword evidence="12 13" id="KW-0472">Membrane</keyword>
<dbReference type="PANTHER" id="PTHR24421">
    <property type="entry name" value="NITRATE/NITRITE SENSOR PROTEIN NARX-RELATED"/>
    <property type="match status" value="1"/>
</dbReference>
<keyword evidence="8 13" id="KW-0418">Kinase</keyword>
<comment type="subcellular location">
    <subcellularLocation>
        <location evidence="2 13">Cell membrane</location>
        <topology evidence="2 13">Multi-pass membrane protein</topology>
    </subcellularLocation>
</comment>
<evidence type="ECO:0000256" key="13">
    <source>
        <dbReference type="PIRNR" id="PIRNR037431"/>
    </source>
</evidence>
<dbReference type="Pfam" id="PF02518">
    <property type="entry name" value="HATPase_c"/>
    <property type="match status" value="1"/>
</dbReference>
<evidence type="ECO:0000256" key="10">
    <source>
        <dbReference type="ARBA" id="ARBA00022989"/>
    </source>
</evidence>
<evidence type="ECO:0000256" key="7">
    <source>
        <dbReference type="ARBA" id="ARBA00022741"/>
    </source>
</evidence>
<dbReference type="PANTHER" id="PTHR24421:SF37">
    <property type="entry name" value="SENSOR HISTIDINE KINASE NARS"/>
    <property type="match status" value="1"/>
</dbReference>
<evidence type="ECO:0000256" key="5">
    <source>
        <dbReference type="ARBA" id="ARBA00022679"/>
    </source>
</evidence>
<dbReference type="CDD" id="cd16917">
    <property type="entry name" value="HATPase_UhpB-NarQ-NarX-like"/>
    <property type="match status" value="1"/>
</dbReference>
<proteinExistence type="predicted"/>
<dbReference type="Proteomes" id="UP001465426">
    <property type="component" value="Unassembled WGS sequence"/>
</dbReference>
<comment type="caution">
    <text evidence="16">The sequence shown here is derived from an EMBL/GenBank/DDBJ whole genome shotgun (WGS) entry which is preliminary data.</text>
</comment>
<dbReference type="Gene3D" id="1.20.5.1930">
    <property type="match status" value="1"/>
</dbReference>
<keyword evidence="5 13" id="KW-0808">Transferase</keyword>
<dbReference type="InterPro" id="IPR050482">
    <property type="entry name" value="Sensor_HK_TwoCompSys"/>
</dbReference>
<gene>
    <name evidence="16" type="ORF">WMO63_02730</name>
</gene>
<evidence type="ECO:0000256" key="3">
    <source>
        <dbReference type="ARBA" id="ARBA00022475"/>
    </source>
</evidence>
<evidence type="ECO:0000256" key="1">
    <source>
        <dbReference type="ARBA" id="ARBA00000085"/>
    </source>
</evidence>
<dbReference type="InterPro" id="IPR011712">
    <property type="entry name" value="Sig_transdc_His_kin_sub3_dim/P"/>
</dbReference>
<dbReference type="InterPro" id="IPR017202">
    <property type="entry name" value="LiaS/VraS"/>
</dbReference>
<evidence type="ECO:0000256" key="8">
    <source>
        <dbReference type="ARBA" id="ARBA00022777"/>
    </source>
</evidence>
<dbReference type="EMBL" id="JBBMFN010000003">
    <property type="protein sequence ID" value="MEQ2464584.1"/>
    <property type="molecule type" value="Genomic_DNA"/>
</dbReference>
<keyword evidence="17" id="KW-1185">Reference proteome</keyword>
<sequence length="348" mass="39914">MSIITRQILWGVCISLLLLVFFSICYLFVFPPENWGALWEKELMDVPFVLFITSVDITLGILIGYLSGFSWKKQIRSMEQALHTMDKMEYRPVEPIGSTEELQSLSYKMIQLQNQLVEQTKLSQKLVKEKAEDQEVKVQSIIIAERNRLARELHDSVSQQLFAASMLLSAINETRPKTNDHESRQLQLVEETIHQSQLEMRALLLHLRPAALKGKTLKTGIIELLQELQQKVSLEIEWKLEDIDLDKGMEDHLFRILQESVSNTLRHAKASILQIQLIQRESFVILRIIDDGVGFNIDKRKAGSYGLQNMHERAAEIGGVLKLISLENKGTRLEVKVPILEGEEDTND</sequence>
<dbReference type="PIRSF" id="PIRSF037431">
    <property type="entry name" value="STHK_LiaS"/>
    <property type="match status" value="1"/>
</dbReference>
<keyword evidence="10 14" id="KW-1133">Transmembrane helix</keyword>
<evidence type="ECO:0000256" key="6">
    <source>
        <dbReference type="ARBA" id="ARBA00022692"/>
    </source>
</evidence>
<evidence type="ECO:0000256" key="12">
    <source>
        <dbReference type="ARBA" id="ARBA00023136"/>
    </source>
</evidence>
<keyword evidence="7 13" id="KW-0547">Nucleotide-binding</keyword>
<keyword evidence="6 14" id="KW-0812">Transmembrane</keyword>
<name>A0ABV1EXZ9_9BACI</name>
<comment type="catalytic activity">
    <reaction evidence="1 13">
        <text>ATP + protein L-histidine = ADP + protein N-phospho-L-histidine.</text>
        <dbReference type="EC" id="2.7.13.3"/>
    </reaction>
</comment>
<keyword evidence="9 13" id="KW-0067">ATP-binding</keyword>
<evidence type="ECO:0000256" key="4">
    <source>
        <dbReference type="ARBA" id="ARBA00022553"/>
    </source>
</evidence>
<evidence type="ECO:0000256" key="9">
    <source>
        <dbReference type="ARBA" id="ARBA00022840"/>
    </source>
</evidence>
<dbReference type="RefSeq" id="WP_349204151.1">
    <property type="nucleotide sequence ID" value="NZ_JBBMFN010000003.1"/>
</dbReference>
<protein>
    <recommendedName>
        <fullName evidence="13">Sensor histidine kinase</fullName>
        <ecNumber evidence="13">2.7.13.3</ecNumber>
    </recommendedName>
</protein>
<evidence type="ECO:0000256" key="2">
    <source>
        <dbReference type="ARBA" id="ARBA00004651"/>
    </source>
</evidence>
<dbReference type="SMART" id="SM00387">
    <property type="entry name" value="HATPase_c"/>
    <property type="match status" value="1"/>
</dbReference>
<feature type="transmembrane region" description="Helical" evidence="14">
    <location>
        <begin position="49"/>
        <end position="68"/>
    </location>
</feature>
<keyword evidence="11 13" id="KW-0902">Two-component regulatory system</keyword>
<feature type="domain" description="Histidine kinase" evidence="15">
    <location>
        <begin position="148"/>
        <end position="341"/>
    </location>
</feature>
<feature type="transmembrane region" description="Helical" evidence="14">
    <location>
        <begin position="7"/>
        <end position="29"/>
    </location>
</feature>
<evidence type="ECO:0000313" key="16">
    <source>
        <dbReference type="EMBL" id="MEQ2464584.1"/>
    </source>
</evidence>
<evidence type="ECO:0000256" key="11">
    <source>
        <dbReference type="ARBA" id="ARBA00023012"/>
    </source>
</evidence>
<dbReference type="Pfam" id="PF07730">
    <property type="entry name" value="HisKA_3"/>
    <property type="match status" value="1"/>
</dbReference>
<evidence type="ECO:0000259" key="15">
    <source>
        <dbReference type="PROSITE" id="PS50109"/>
    </source>
</evidence>
<reference evidence="16 17" key="1">
    <citation type="submission" date="2024-03" db="EMBL/GenBank/DDBJ databases">
        <title>Human intestinal bacterial collection.</title>
        <authorList>
            <person name="Pauvert C."/>
            <person name="Hitch T.C.A."/>
            <person name="Clavel T."/>
        </authorList>
    </citation>
    <scope>NUCLEOTIDE SEQUENCE [LARGE SCALE GENOMIC DNA]</scope>
    <source>
        <strain evidence="16 17">CLA-SR-H024</strain>
    </source>
</reference>
<keyword evidence="4" id="KW-0597">Phosphoprotein</keyword>
<dbReference type="Gene3D" id="3.30.565.10">
    <property type="entry name" value="Histidine kinase-like ATPase, C-terminal domain"/>
    <property type="match status" value="1"/>
</dbReference>
<accession>A0ABV1EXZ9</accession>
<dbReference type="PROSITE" id="PS50109">
    <property type="entry name" value="HIS_KIN"/>
    <property type="match status" value="1"/>
</dbReference>
<evidence type="ECO:0000256" key="14">
    <source>
        <dbReference type="SAM" id="Phobius"/>
    </source>
</evidence>
<organism evidence="16 17">
    <name type="scientific">Niallia hominis</name>
    <dbReference type="NCBI Taxonomy" id="3133173"/>
    <lineage>
        <taxon>Bacteria</taxon>
        <taxon>Bacillati</taxon>
        <taxon>Bacillota</taxon>
        <taxon>Bacilli</taxon>
        <taxon>Bacillales</taxon>
        <taxon>Bacillaceae</taxon>
        <taxon>Niallia</taxon>
    </lineage>
</organism>
<evidence type="ECO:0000313" key="17">
    <source>
        <dbReference type="Proteomes" id="UP001465426"/>
    </source>
</evidence>
<dbReference type="SUPFAM" id="SSF55874">
    <property type="entry name" value="ATPase domain of HSP90 chaperone/DNA topoisomerase II/histidine kinase"/>
    <property type="match status" value="1"/>
</dbReference>
<dbReference type="InterPro" id="IPR036890">
    <property type="entry name" value="HATPase_C_sf"/>
</dbReference>
<dbReference type="GO" id="GO:0016301">
    <property type="term" value="F:kinase activity"/>
    <property type="evidence" value="ECO:0007669"/>
    <property type="project" value="UniProtKB-KW"/>
</dbReference>
<dbReference type="InterPro" id="IPR005467">
    <property type="entry name" value="His_kinase_dom"/>
</dbReference>
<dbReference type="InterPro" id="IPR003594">
    <property type="entry name" value="HATPase_dom"/>
</dbReference>
<dbReference type="EC" id="2.7.13.3" evidence="13"/>
<keyword evidence="3 13" id="KW-1003">Cell membrane</keyword>